<proteinExistence type="predicted"/>
<evidence type="ECO:0000256" key="1">
    <source>
        <dbReference type="SAM" id="Phobius"/>
    </source>
</evidence>
<gene>
    <name evidence="2" type="ORF">H8S64_02315</name>
</gene>
<keyword evidence="3" id="KW-1185">Reference proteome</keyword>
<evidence type="ECO:0008006" key="4">
    <source>
        <dbReference type="Google" id="ProtNLM"/>
    </source>
</evidence>
<sequence length="139" mass="16606">MIGFIAHLAYSDSFEFNPLVLIPIFMWLSIYPVIFTQYFYLTFTDDQFLLRNSIYTRWQRTYNYNDIIKVKLFGGRGLYCGPYIQVFTKTNPKHAWSYVIELVAAKDFPDLLDTFKEKNIPVETDQGFDYLVDRNFTRF</sequence>
<evidence type="ECO:0000313" key="2">
    <source>
        <dbReference type="EMBL" id="MBC5619926.1"/>
    </source>
</evidence>
<dbReference type="Proteomes" id="UP000646484">
    <property type="component" value="Unassembled WGS sequence"/>
</dbReference>
<keyword evidence="1" id="KW-0472">Membrane</keyword>
<name>A0ABR7CW73_9BACT</name>
<comment type="caution">
    <text evidence="2">The sequence shown here is derived from an EMBL/GenBank/DDBJ whole genome shotgun (WGS) entry which is preliminary data.</text>
</comment>
<keyword evidence="1" id="KW-1133">Transmembrane helix</keyword>
<dbReference type="RefSeq" id="WP_186974785.1">
    <property type="nucleotide sequence ID" value="NZ_JACOOH010000001.1"/>
</dbReference>
<protein>
    <recommendedName>
        <fullName evidence="4">PH domain-containing protein</fullName>
    </recommendedName>
</protein>
<feature type="transmembrane region" description="Helical" evidence="1">
    <location>
        <begin position="20"/>
        <end position="41"/>
    </location>
</feature>
<accession>A0ABR7CW73</accession>
<dbReference type="EMBL" id="JACOOH010000001">
    <property type="protein sequence ID" value="MBC5619926.1"/>
    <property type="molecule type" value="Genomic_DNA"/>
</dbReference>
<evidence type="ECO:0000313" key="3">
    <source>
        <dbReference type="Proteomes" id="UP000646484"/>
    </source>
</evidence>
<keyword evidence="1" id="KW-0812">Transmembrane</keyword>
<reference evidence="2 3" key="1">
    <citation type="submission" date="2020-08" db="EMBL/GenBank/DDBJ databases">
        <title>Genome public.</title>
        <authorList>
            <person name="Liu C."/>
            <person name="Sun Q."/>
        </authorList>
    </citation>
    <scope>NUCLEOTIDE SEQUENCE [LARGE SCALE GENOMIC DNA]</scope>
    <source>
        <strain evidence="2 3">NSJ-56</strain>
    </source>
</reference>
<organism evidence="2 3">
    <name type="scientific">Butyricimonas hominis</name>
    <dbReference type="NCBI Taxonomy" id="2763032"/>
    <lineage>
        <taxon>Bacteria</taxon>
        <taxon>Pseudomonadati</taxon>
        <taxon>Bacteroidota</taxon>
        <taxon>Bacteroidia</taxon>
        <taxon>Bacteroidales</taxon>
        <taxon>Odoribacteraceae</taxon>
        <taxon>Butyricimonas</taxon>
    </lineage>
</organism>